<dbReference type="EMBL" id="JAEPRJ010000001">
    <property type="protein sequence ID" value="MBK5898519.1"/>
    <property type="molecule type" value="Genomic_DNA"/>
</dbReference>
<comment type="caution">
    <text evidence="1">The sequence shown here is derived from an EMBL/GenBank/DDBJ whole genome shotgun (WGS) entry which is preliminary data.</text>
</comment>
<reference evidence="1 2" key="1">
    <citation type="submission" date="2021-01" db="EMBL/GenBank/DDBJ databases">
        <title>Isolation and description of Catonella massiliensis sp. nov., a novel Catonella species, isolated from a stable periodontitis subject.</title>
        <authorList>
            <person name="Antezack A."/>
            <person name="Boxberger M."/>
            <person name="La Scola B."/>
            <person name="Monnet-Corti V."/>
        </authorList>
    </citation>
    <scope>NUCLEOTIDE SEQUENCE [LARGE SCALE GENOMIC DNA]</scope>
    <source>
        <strain evidence="1 2">Marseille-Q4567</strain>
    </source>
</reference>
<keyword evidence="2" id="KW-1185">Reference proteome</keyword>
<sequence>MKYTKEVLDEALEGLRNEDVKERRAAATVFMKAACAELGTANTKPVKEWFVSNIEDYITAIKDETDSENIWRHLYTTQQFCARYIQGSYLFIINSEIITEENEKNVEEKAKEYVNSLRKIQKNPKVLQGIASFFWVYEESFVWDIFTEVLKKKKDKLTLSHIGIAIRQCRKLSEENGRNTYISDEQRKNLLEVLEKQNVLKNEAEMLRDWK</sequence>
<name>A0ABS1J300_9FIRM</name>
<dbReference type="Proteomes" id="UP000604730">
    <property type="component" value="Unassembled WGS sequence"/>
</dbReference>
<proteinExistence type="predicted"/>
<accession>A0ABS1J300</accession>
<evidence type="ECO:0008006" key="3">
    <source>
        <dbReference type="Google" id="ProtNLM"/>
    </source>
</evidence>
<gene>
    <name evidence="1" type="ORF">JJN12_12110</name>
</gene>
<evidence type="ECO:0000313" key="2">
    <source>
        <dbReference type="Proteomes" id="UP000604730"/>
    </source>
</evidence>
<evidence type="ECO:0000313" key="1">
    <source>
        <dbReference type="EMBL" id="MBK5898519.1"/>
    </source>
</evidence>
<protein>
    <recommendedName>
        <fullName evidence="3">DNA alkylation repair protein</fullName>
    </recommendedName>
</protein>
<dbReference type="RefSeq" id="WP_208429932.1">
    <property type="nucleotide sequence ID" value="NZ_JAEPRJ010000001.1"/>
</dbReference>
<organism evidence="1 2">
    <name type="scientific">Catonella massiliensis</name>
    <dbReference type="NCBI Taxonomy" id="2799636"/>
    <lineage>
        <taxon>Bacteria</taxon>
        <taxon>Bacillati</taxon>
        <taxon>Bacillota</taxon>
        <taxon>Clostridia</taxon>
        <taxon>Lachnospirales</taxon>
        <taxon>Lachnospiraceae</taxon>
        <taxon>Catonella</taxon>
    </lineage>
</organism>